<dbReference type="PANTHER" id="PTHR30081:SF8">
    <property type="entry name" value="PROTEIN TRANSLOCASE SUBUNIT SECF"/>
    <property type="match status" value="1"/>
</dbReference>
<evidence type="ECO:0000256" key="11">
    <source>
        <dbReference type="ARBA" id="ARBA00061053"/>
    </source>
</evidence>
<dbReference type="Proteomes" id="UP000233256">
    <property type="component" value="Unassembled WGS sequence"/>
</dbReference>
<dbReference type="AlphaFoldDB" id="A0A2N1PUR9"/>
<dbReference type="GO" id="GO:0006605">
    <property type="term" value="P:protein targeting"/>
    <property type="evidence" value="ECO:0007669"/>
    <property type="project" value="UniProtKB-UniRule"/>
</dbReference>
<evidence type="ECO:0000256" key="6">
    <source>
        <dbReference type="ARBA" id="ARBA00022989"/>
    </source>
</evidence>
<evidence type="ECO:0000256" key="2">
    <source>
        <dbReference type="ARBA" id="ARBA00022448"/>
    </source>
</evidence>
<dbReference type="InterPro" id="IPR022645">
    <property type="entry name" value="SecD/SecF_bac"/>
</dbReference>
<evidence type="ECO:0000256" key="3">
    <source>
        <dbReference type="ARBA" id="ARBA00022475"/>
    </source>
</evidence>
<evidence type="ECO:0000256" key="4">
    <source>
        <dbReference type="ARBA" id="ARBA00022692"/>
    </source>
</evidence>
<dbReference type="PANTHER" id="PTHR30081">
    <property type="entry name" value="PROTEIN-EXPORT MEMBRANE PROTEIN SEC"/>
    <property type="match status" value="1"/>
</dbReference>
<feature type="transmembrane region" description="Helical" evidence="12">
    <location>
        <begin position="297"/>
        <end position="320"/>
    </location>
</feature>
<dbReference type="InterPro" id="IPR055344">
    <property type="entry name" value="SecD_SecF_C_bact"/>
</dbReference>
<dbReference type="NCBIfam" id="TIGR00916">
    <property type="entry name" value="2A0604s01"/>
    <property type="match status" value="1"/>
</dbReference>
<feature type="domain" description="Protein export membrane protein SecD/SecF C-terminal" evidence="13">
    <location>
        <begin position="137"/>
        <end position="322"/>
    </location>
</feature>
<dbReference type="Pfam" id="PF07549">
    <property type="entry name" value="Sec_GG"/>
    <property type="match status" value="1"/>
</dbReference>
<proteinExistence type="inferred from homology"/>
<dbReference type="PRINTS" id="PR01755">
    <property type="entry name" value="SECFTRNLCASE"/>
</dbReference>
<keyword evidence="2 12" id="KW-0813">Transport</keyword>
<keyword evidence="7 12" id="KW-0811">Translocation</keyword>
<dbReference type="EMBL" id="PGXC01000001">
    <property type="protein sequence ID" value="PKK92093.1"/>
    <property type="molecule type" value="Genomic_DNA"/>
</dbReference>
<evidence type="ECO:0000256" key="1">
    <source>
        <dbReference type="ARBA" id="ARBA00004651"/>
    </source>
</evidence>
<dbReference type="GO" id="GO:0015450">
    <property type="term" value="F:protein-transporting ATPase activity"/>
    <property type="evidence" value="ECO:0007669"/>
    <property type="project" value="InterPro"/>
</dbReference>
<comment type="similarity">
    <text evidence="12">Belongs to the SecD/SecF family. SecF subfamily.</text>
</comment>
<dbReference type="SUPFAM" id="SSF82866">
    <property type="entry name" value="Multidrug efflux transporter AcrB transmembrane domain"/>
    <property type="match status" value="1"/>
</dbReference>
<feature type="transmembrane region" description="Helical" evidence="12">
    <location>
        <begin position="218"/>
        <end position="238"/>
    </location>
</feature>
<keyword evidence="8 12" id="KW-0472">Membrane</keyword>
<sequence>MTATPENTNQEKYYDIIGKKGIAFWISGILVAIGIVSFAAVGLNFGIDFRGGFLLHMTFEGNVGEKQIREVIAQEKFGISSNQIQIQSVVNDLSAAEHNEYIVYIPKNQDEMDKISSGAANDGERVKKISDTIMAIKEELKSTLRVKQFLRQEFVGPSIGNRLRTQALYACLVALVGIVLYIAFRFDFKFAVAAIVALVHDVWITLTIFSVFKVEIDLPFIAAILTIIGYSLNDTIVISDRIRENIRLLRKKSYDELVNISINQSMSRTINTSITTFIPVLVLFLFGGAILKNFALSLLIGVVVGTYSSIFVVSPIIIAWKKYDDRKARHAA</sequence>
<dbReference type="GO" id="GO:0065002">
    <property type="term" value="P:intracellular protein transmembrane transport"/>
    <property type="evidence" value="ECO:0007669"/>
    <property type="project" value="UniProtKB-UniRule"/>
</dbReference>
<accession>A0A2N1PUR9</accession>
<evidence type="ECO:0000259" key="13">
    <source>
        <dbReference type="Pfam" id="PF02355"/>
    </source>
</evidence>
<comment type="similarity">
    <text evidence="10">In the C-terminal section; belongs to the SecD/SecF family. SecF subfamily.</text>
</comment>
<dbReference type="Gene3D" id="1.20.1640.10">
    <property type="entry name" value="Multidrug efflux transporter AcrB transmembrane domain"/>
    <property type="match status" value="1"/>
</dbReference>
<dbReference type="HAMAP" id="MF_01464_B">
    <property type="entry name" value="SecF_B"/>
    <property type="match status" value="1"/>
</dbReference>
<evidence type="ECO:0000256" key="5">
    <source>
        <dbReference type="ARBA" id="ARBA00022927"/>
    </source>
</evidence>
<comment type="caution">
    <text evidence="14">The sequence shown here is derived from an EMBL/GenBank/DDBJ whole genome shotgun (WGS) entry which is preliminary data.</text>
</comment>
<dbReference type="GO" id="GO:0005886">
    <property type="term" value="C:plasma membrane"/>
    <property type="evidence" value="ECO:0007669"/>
    <property type="project" value="UniProtKB-SubCell"/>
</dbReference>
<dbReference type="InterPro" id="IPR022646">
    <property type="entry name" value="SecD/SecF_CS"/>
</dbReference>
<dbReference type="InterPro" id="IPR048634">
    <property type="entry name" value="SecD_SecF_C"/>
</dbReference>
<reference evidence="14 15" key="1">
    <citation type="journal article" date="2017" name="ISME J.">
        <title>Potential for microbial H2 and metal transformations associated with novel bacteria and archaea in deep terrestrial subsurface sediments.</title>
        <authorList>
            <person name="Hernsdorf A.W."/>
            <person name="Amano Y."/>
            <person name="Miyakawa K."/>
            <person name="Ise K."/>
            <person name="Suzuki Y."/>
            <person name="Anantharaman K."/>
            <person name="Probst A."/>
            <person name="Burstein D."/>
            <person name="Thomas B.C."/>
            <person name="Banfield J.F."/>
        </authorList>
    </citation>
    <scope>NUCLEOTIDE SEQUENCE [LARGE SCALE GENOMIC DNA]</scope>
    <source>
        <strain evidence="14">HGW-Wallbacteria-1</strain>
    </source>
</reference>
<comment type="subunit">
    <text evidence="12">Forms a complex with SecD. Part of the essential Sec protein translocation apparatus which comprises SecA, SecYEG and auxiliary proteins SecDF. Other proteins may also be involved.</text>
</comment>
<keyword evidence="4 12" id="KW-0812">Transmembrane</keyword>
<dbReference type="GO" id="GO:0043952">
    <property type="term" value="P:protein transport by the Sec complex"/>
    <property type="evidence" value="ECO:0007669"/>
    <property type="project" value="UniProtKB-UniRule"/>
</dbReference>
<feature type="transmembrane region" description="Helical" evidence="12">
    <location>
        <begin position="167"/>
        <end position="184"/>
    </location>
</feature>
<organism evidence="14 15">
    <name type="scientific">Candidatus Wallbacteria bacterium HGW-Wallbacteria-1</name>
    <dbReference type="NCBI Taxonomy" id="2013854"/>
    <lineage>
        <taxon>Bacteria</taxon>
        <taxon>Candidatus Walliibacteriota</taxon>
    </lineage>
</organism>
<keyword evidence="5 12" id="KW-0653">Protein transport</keyword>
<evidence type="ECO:0000313" key="15">
    <source>
        <dbReference type="Proteomes" id="UP000233256"/>
    </source>
</evidence>
<dbReference type="Pfam" id="PF02355">
    <property type="entry name" value="SecD_SecF_C"/>
    <property type="match status" value="1"/>
</dbReference>
<dbReference type="FunFam" id="1.20.1640.10:FF:000024">
    <property type="entry name" value="Multifunctional fusion protein"/>
    <property type="match status" value="1"/>
</dbReference>
<dbReference type="InterPro" id="IPR005665">
    <property type="entry name" value="SecF_bac"/>
</dbReference>
<dbReference type="NCBIfam" id="TIGR00966">
    <property type="entry name" value="transloc_SecF"/>
    <property type="match status" value="1"/>
</dbReference>
<evidence type="ECO:0000256" key="8">
    <source>
        <dbReference type="ARBA" id="ARBA00023136"/>
    </source>
</evidence>
<feature type="transmembrane region" description="Helical" evidence="12">
    <location>
        <begin position="191"/>
        <end position="212"/>
    </location>
</feature>
<name>A0A2N1PUR9_9BACT</name>
<evidence type="ECO:0000256" key="9">
    <source>
        <dbReference type="ARBA" id="ARBA00059018"/>
    </source>
</evidence>
<comment type="subcellular location">
    <subcellularLocation>
        <location evidence="1 12">Cell membrane</location>
        <topology evidence="1 12">Multi-pass membrane protein</topology>
    </subcellularLocation>
</comment>
<feature type="transmembrane region" description="Helical" evidence="12">
    <location>
        <begin position="22"/>
        <end position="47"/>
    </location>
</feature>
<evidence type="ECO:0000313" key="14">
    <source>
        <dbReference type="EMBL" id="PKK92093.1"/>
    </source>
</evidence>
<keyword evidence="6 12" id="KW-1133">Transmembrane helix</keyword>
<evidence type="ECO:0000256" key="10">
    <source>
        <dbReference type="ARBA" id="ARBA00060856"/>
    </source>
</evidence>
<keyword evidence="3 12" id="KW-1003">Cell membrane</keyword>
<feature type="transmembrane region" description="Helical" evidence="12">
    <location>
        <begin position="270"/>
        <end position="291"/>
    </location>
</feature>
<protein>
    <recommendedName>
        <fullName evidence="12">Protein-export membrane protein SecF</fullName>
    </recommendedName>
</protein>
<comment type="function">
    <text evidence="9 12">Part of the Sec protein translocase complex. Interacts with the SecYEG preprotein conducting channel. SecDF uses the proton motive force (PMF) to complete protein translocation after the ATP-dependent function of SecA.</text>
</comment>
<gene>
    <name evidence="12 14" type="primary">secF</name>
    <name evidence="14" type="ORF">CVV64_01355</name>
</gene>
<evidence type="ECO:0000256" key="7">
    <source>
        <dbReference type="ARBA" id="ARBA00023010"/>
    </source>
</evidence>
<dbReference type="InterPro" id="IPR022813">
    <property type="entry name" value="SecD/SecF_arch_bac"/>
</dbReference>
<evidence type="ECO:0000256" key="12">
    <source>
        <dbReference type="HAMAP-Rule" id="MF_01464"/>
    </source>
</evidence>
<comment type="similarity">
    <text evidence="11">In the N-terminal section; belongs to the SecD/SecF family. SecD subfamily.</text>
</comment>